<accession>A0ACC0SHJ0</accession>
<dbReference type="Proteomes" id="UP000006729">
    <property type="component" value="Chromosome 9"/>
</dbReference>
<evidence type="ECO:0000313" key="2">
    <source>
        <dbReference type="Proteomes" id="UP000006729"/>
    </source>
</evidence>
<gene>
    <name evidence="1" type="ORF">POPTR_009G107350v4</name>
</gene>
<dbReference type="EMBL" id="CM009298">
    <property type="protein sequence ID" value="KAI9388717.1"/>
    <property type="molecule type" value="Genomic_DNA"/>
</dbReference>
<reference evidence="1 2" key="1">
    <citation type="journal article" date="2006" name="Science">
        <title>The genome of black cottonwood, Populus trichocarpa (Torr. &amp; Gray).</title>
        <authorList>
            <person name="Tuskan G.A."/>
            <person name="Difazio S."/>
            <person name="Jansson S."/>
            <person name="Bohlmann J."/>
            <person name="Grigoriev I."/>
            <person name="Hellsten U."/>
            <person name="Putnam N."/>
            <person name="Ralph S."/>
            <person name="Rombauts S."/>
            <person name="Salamov A."/>
            <person name="Schein J."/>
            <person name="Sterck L."/>
            <person name="Aerts A."/>
            <person name="Bhalerao R.R."/>
            <person name="Bhalerao R.P."/>
            <person name="Blaudez D."/>
            <person name="Boerjan W."/>
            <person name="Brun A."/>
            <person name="Brunner A."/>
            <person name="Busov V."/>
            <person name="Campbell M."/>
            <person name="Carlson J."/>
            <person name="Chalot M."/>
            <person name="Chapman J."/>
            <person name="Chen G.L."/>
            <person name="Cooper D."/>
            <person name="Coutinho P.M."/>
            <person name="Couturier J."/>
            <person name="Covert S."/>
            <person name="Cronk Q."/>
            <person name="Cunningham R."/>
            <person name="Davis J."/>
            <person name="Degroeve S."/>
            <person name="Dejardin A."/>
            <person name="Depamphilis C."/>
            <person name="Detter J."/>
            <person name="Dirks B."/>
            <person name="Dubchak I."/>
            <person name="Duplessis S."/>
            <person name="Ehlting J."/>
            <person name="Ellis B."/>
            <person name="Gendler K."/>
            <person name="Goodstein D."/>
            <person name="Gribskov M."/>
            <person name="Grimwood J."/>
            <person name="Groover A."/>
            <person name="Gunter L."/>
            <person name="Hamberger B."/>
            <person name="Heinze B."/>
            <person name="Helariutta Y."/>
            <person name="Henrissat B."/>
            <person name="Holligan D."/>
            <person name="Holt R."/>
            <person name="Huang W."/>
            <person name="Islam-Faridi N."/>
            <person name="Jones S."/>
            <person name="Jones-Rhoades M."/>
            <person name="Jorgensen R."/>
            <person name="Joshi C."/>
            <person name="Kangasjarvi J."/>
            <person name="Karlsson J."/>
            <person name="Kelleher C."/>
            <person name="Kirkpatrick R."/>
            <person name="Kirst M."/>
            <person name="Kohler A."/>
            <person name="Kalluri U."/>
            <person name="Larimer F."/>
            <person name="Leebens-Mack J."/>
            <person name="Leple J.C."/>
            <person name="Locascio P."/>
            <person name="Lou Y."/>
            <person name="Lucas S."/>
            <person name="Martin F."/>
            <person name="Montanini B."/>
            <person name="Napoli C."/>
            <person name="Nelson D.R."/>
            <person name="Nelson C."/>
            <person name="Nieminen K."/>
            <person name="Nilsson O."/>
            <person name="Pereda V."/>
            <person name="Peter G."/>
            <person name="Philippe R."/>
            <person name="Pilate G."/>
            <person name="Poliakov A."/>
            <person name="Razumovskaya J."/>
            <person name="Richardson P."/>
            <person name="Rinaldi C."/>
            <person name="Ritland K."/>
            <person name="Rouze P."/>
            <person name="Ryaboy D."/>
            <person name="Schmutz J."/>
            <person name="Schrader J."/>
            <person name="Segerman B."/>
            <person name="Shin H."/>
            <person name="Siddiqui A."/>
            <person name="Sterky F."/>
            <person name="Terry A."/>
            <person name="Tsai C.J."/>
            <person name="Uberbacher E."/>
            <person name="Unneberg P."/>
            <person name="Vahala J."/>
            <person name="Wall K."/>
            <person name="Wessler S."/>
            <person name="Yang G."/>
            <person name="Yin T."/>
            <person name="Douglas C."/>
            <person name="Marra M."/>
            <person name="Sandberg G."/>
            <person name="Van de Peer Y."/>
            <person name="Rokhsar D."/>
        </authorList>
    </citation>
    <scope>NUCLEOTIDE SEQUENCE [LARGE SCALE GENOMIC DNA]</scope>
    <source>
        <strain evidence="2">cv. Nisqually</strain>
    </source>
</reference>
<organism evidence="1 2">
    <name type="scientific">Populus trichocarpa</name>
    <name type="common">Western balsam poplar</name>
    <name type="synonym">Populus balsamifera subsp. trichocarpa</name>
    <dbReference type="NCBI Taxonomy" id="3694"/>
    <lineage>
        <taxon>Eukaryota</taxon>
        <taxon>Viridiplantae</taxon>
        <taxon>Streptophyta</taxon>
        <taxon>Embryophyta</taxon>
        <taxon>Tracheophyta</taxon>
        <taxon>Spermatophyta</taxon>
        <taxon>Magnoliopsida</taxon>
        <taxon>eudicotyledons</taxon>
        <taxon>Gunneridae</taxon>
        <taxon>Pentapetalae</taxon>
        <taxon>rosids</taxon>
        <taxon>fabids</taxon>
        <taxon>Malpighiales</taxon>
        <taxon>Salicaceae</taxon>
        <taxon>Saliceae</taxon>
        <taxon>Populus</taxon>
    </lineage>
</organism>
<name>A0ACC0SHJ0_POPTR</name>
<evidence type="ECO:0000313" key="1">
    <source>
        <dbReference type="EMBL" id="KAI9388717.1"/>
    </source>
</evidence>
<protein>
    <submittedName>
        <fullName evidence="1">Uncharacterized protein</fullName>
    </submittedName>
</protein>
<sequence>MGEVDPAFIQAQEHRPKPEITRAEGIPLIDLSIISSPNSNLDNDQALGGLVEEIGNACKDWGFFQVINHGVPLAKRHNIEKASREFFGQPLEEKRKVRRNEEKVLGYYDTEHTKNVRDWKEVFDLKVQDPTAVPASYKPDDEELTKWFNQWPEYPNDLRYILLFSLFF</sequence>
<proteinExistence type="predicted"/>
<keyword evidence="2" id="KW-1185">Reference proteome</keyword>
<comment type="caution">
    <text evidence="1">The sequence shown here is derived from an EMBL/GenBank/DDBJ whole genome shotgun (WGS) entry which is preliminary data.</text>
</comment>